<evidence type="ECO:0000256" key="4">
    <source>
        <dbReference type="RuleBase" id="RU000363"/>
    </source>
</evidence>
<dbReference type="SUPFAM" id="SSF51735">
    <property type="entry name" value="NAD(P)-binding Rossmann-fold domains"/>
    <property type="match status" value="1"/>
</dbReference>
<dbReference type="GO" id="GO:0006633">
    <property type="term" value="P:fatty acid biosynthetic process"/>
    <property type="evidence" value="ECO:0007669"/>
    <property type="project" value="TreeGrafter"/>
</dbReference>
<dbReference type="PRINTS" id="PR00080">
    <property type="entry name" value="SDRFAMILY"/>
</dbReference>
<dbReference type="InterPro" id="IPR036291">
    <property type="entry name" value="NAD(P)-bd_dom_sf"/>
</dbReference>
<protein>
    <submittedName>
        <fullName evidence="5">Uncharacterized protein</fullName>
    </submittedName>
</protein>
<accession>A0A9P9WP83</accession>
<gene>
    <name evidence="5" type="ORF">JX265_005103</name>
</gene>
<evidence type="ECO:0000313" key="6">
    <source>
        <dbReference type="Proteomes" id="UP000829685"/>
    </source>
</evidence>
<dbReference type="InterPro" id="IPR020904">
    <property type="entry name" value="Sc_DH/Rdtase_CS"/>
</dbReference>
<dbReference type="PRINTS" id="PR00081">
    <property type="entry name" value="GDHRDH"/>
</dbReference>
<dbReference type="Proteomes" id="UP000829685">
    <property type="component" value="Unassembled WGS sequence"/>
</dbReference>
<dbReference type="GO" id="GO:0016616">
    <property type="term" value="F:oxidoreductase activity, acting on the CH-OH group of donors, NAD or NADP as acceptor"/>
    <property type="evidence" value="ECO:0007669"/>
    <property type="project" value="TreeGrafter"/>
</dbReference>
<dbReference type="PANTHER" id="PTHR42760:SF133">
    <property type="entry name" value="3-OXOACYL-[ACYL-CARRIER-PROTEIN] REDUCTASE"/>
    <property type="match status" value="1"/>
</dbReference>
<comment type="caution">
    <text evidence="5">The sequence shown here is derived from an EMBL/GenBank/DDBJ whole genome shotgun (WGS) entry which is preliminary data.</text>
</comment>
<keyword evidence="3" id="KW-0560">Oxidoreductase</keyword>
<dbReference type="PROSITE" id="PS00061">
    <property type="entry name" value="ADH_SHORT"/>
    <property type="match status" value="1"/>
</dbReference>
<evidence type="ECO:0000313" key="5">
    <source>
        <dbReference type="EMBL" id="KAI1873481.1"/>
    </source>
</evidence>
<reference evidence="5" key="1">
    <citation type="submission" date="2021-03" db="EMBL/GenBank/DDBJ databases">
        <title>Revisited historic fungal species revealed as producer of novel bioactive compounds through whole genome sequencing and comparative genomics.</title>
        <authorList>
            <person name="Vignolle G.A."/>
            <person name="Hochenegger N."/>
            <person name="Mach R.L."/>
            <person name="Mach-Aigner A.R."/>
            <person name="Javad Rahimi M."/>
            <person name="Salim K.A."/>
            <person name="Chan C.M."/>
            <person name="Lim L.B.L."/>
            <person name="Cai F."/>
            <person name="Druzhinina I.S."/>
            <person name="U'Ren J.M."/>
            <person name="Derntl C."/>
        </authorList>
    </citation>
    <scope>NUCLEOTIDE SEQUENCE</scope>
    <source>
        <strain evidence="5">TUCIM 5799</strain>
    </source>
</reference>
<comment type="similarity">
    <text evidence="1 4">Belongs to the short-chain dehydrogenases/reductases (SDR) family.</text>
</comment>
<dbReference type="FunFam" id="3.40.50.720:FF:000173">
    <property type="entry name" value="3-oxoacyl-[acyl-carrier protein] reductase"/>
    <property type="match status" value="1"/>
</dbReference>
<dbReference type="GO" id="GO:0048038">
    <property type="term" value="F:quinone binding"/>
    <property type="evidence" value="ECO:0007669"/>
    <property type="project" value="TreeGrafter"/>
</dbReference>
<dbReference type="AlphaFoldDB" id="A0A9P9WP83"/>
<evidence type="ECO:0000256" key="3">
    <source>
        <dbReference type="ARBA" id="ARBA00023002"/>
    </source>
</evidence>
<keyword evidence="2" id="KW-0521">NADP</keyword>
<dbReference type="EMBL" id="JAFIMR010000010">
    <property type="protein sequence ID" value="KAI1873481.1"/>
    <property type="molecule type" value="Genomic_DNA"/>
</dbReference>
<evidence type="ECO:0000256" key="1">
    <source>
        <dbReference type="ARBA" id="ARBA00006484"/>
    </source>
</evidence>
<sequence length="256" mass="27103">MRSLANKRAIITGGSRGIGLAIARLFASEGTSVTLVGRDEARLSSALDSLSAGEQQHHHQPPARHNSYAFDVSSIDGWTGMLNDMKQTQQNVDILVNAAGITQQSLLYKSDPAENQRIINTNLMGTIFGCQSVSQQMIRQKSGCIVNISSLLAVQGGLGASVYAASKAGIVGLTRSFALEVGRFGVRVNVLLPGYIQTDMTKPIHVAMDEKGNLSASIPLRRLGTAEEVADAAAFLVKNPYAHNAVLNLDGGLSAT</sequence>
<evidence type="ECO:0000256" key="2">
    <source>
        <dbReference type="ARBA" id="ARBA00022857"/>
    </source>
</evidence>
<dbReference type="PANTHER" id="PTHR42760">
    <property type="entry name" value="SHORT-CHAIN DEHYDROGENASES/REDUCTASES FAMILY MEMBER"/>
    <property type="match status" value="1"/>
</dbReference>
<keyword evidence="6" id="KW-1185">Reference proteome</keyword>
<dbReference type="Pfam" id="PF00106">
    <property type="entry name" value="adh_short"/>
    <property type="match status" value="1"/>
</dbReference>
<dbReference type="InterPro" id="IPR002347">
    <property type="entry name" value="SDR_fam"/>
</dbReference>
<proteinExistence type="inferred from homology"/>
<organism evidence="5 6">
    <name type="scientific">Neoarthrinium moseri</name>
    <dbReference type="NCBI Taxonomy" id="1658444"/>
    <lineage>
        <taxon>Eukaryota</taxon>
        <taxon>Fungi</taxon>
        <taxon>Dikarya</taxon>
        <taxon>Ascomycota</taxon>
        <taxon>Pezizomycotina</taxon>
        <taxon>Sordariomycetes</taxon>
        <taxon>Xylariomycetidae</taxon>
        <taxon>Amphisphaeriales</taxon>
        <taxon>Apiosporaceae</taxon>
        <taxon>Neoarthrinium</taxon>
    </lineage>
</organism>
<name>A0A9P9WP83_9PEZI</name>
<dbReference type="Gene3D" id="3.40.50.720">
    <property type="entry name" value="NAD(P)-binding Rossmann-like Domain"/>
    <property type="match status" value="1"/>
</dbReference>